<organism evidence="2 3">
    <name type="scientific">Nesidiocoris tenuis</name>
    <dbReference type="NCBI Taxonomy" id="355587"/>
    <lineage>
        <taxon>Eukaryota</taxon>
        <taxon>Metazoa</taxon>
        <taxon>Ecdysozoa</taxon>
        <taxon>Arthropoda</taxon>
        <taxon>Hexapoda</taxon>
        <taxon>Insecta</taxon>
        <taxon>Pterygota</taxon>
        <taxon>Neoptera</taxon>
        <taxon>Paraneoptera</taxon>
        <taxon>Hemiptera</taxon>
        <taxon>Heteroptera</taxon>
        <taxon>Panheteroptera</taxon>
        <taxon>Cimicomorpha</taxon>
        <taxon>Miridae</taxon>
        <taxon>Dicyphina</taxon>
        <taxon>Nesidiocoris</taxon>
    </lineage>
</organism>
<dbReference type="Proteomes" id="UP001307889">
    <property type="component" value="Chromosome 6"/>
</dbReference>
<evidence type="ECO:0000313" key="2">
    <source>
        <dbReference type="EMBL" id="BES95161.1"/>
    </source>
</evidence>
<feature type="region of interest" description="Disordered" evidence="1">
    <location>
        <begin position="1"/>
        <end position="32"/>
    </location>
</feature>
<proteinExistence type="predicted"/>
<dbReference type="EMBL" id="AP028914">
    <property type="protein sequence ID" value="BES95161.1"/>
    <property type="molecule type" value="Genomic_DNA"/>
</dbReference>
<reference evidence="2 3" key="1">
    <citation type="submission" date="2023-09" db="EMBL/GenBank/DDBJ databases">
        <title>Nesidiocoris tenuis whole genome shotgun sequence.</title>
        <authorList>
            <person name="Shibata T."/>
            <person name="Shimoda M."/>
            <person name="Kobayashi T."/>
            <person name="Uehara T."/>
        </authorList>
    </citation>
    <scope>NUCLEOTIDE SEQUENCE [LARGE SCALE GENOMIC DNA]</scope>
    <source>
        <strain evidence="2 3">Japan</strain>
    </source>
</reference>
<accession>A0ABN7AWB2</accession>
<sequence length="66" mass="7478">MNPRHLVPTAPDPGASRYRPQTPPPPGRSFPQHRIVFPLTSRETKIEVNDLSTELKKFRSLAKDIS</sequence>
<evidence type="ECO:0000256" key="1">
    <source>
        <dbReference type="SAM" id="MobiDB-lite"/>
    </source>
</evidence>
<evidence type="ECO:0000313" key="3">
    <source>
        <dbReference type="Proteomes" id="UP001307889"/>
    </source>
</evidence>
<gene>
    <name evidence="2" type="ORF">NTJ_07970</name>
</gene>
<keyword evidence="3" id="KW-1185">Reference proteome</keyword>
<name>A0ABN7AWB2_9HEMI</name>
<protein>
    <submittedName>
        <fullName evidence="2">Uncharacterized protein</fullName>
    </submittedName>
</protein>